<keyword evidence="14" id="KW-1185">Reference proteome</keyword>
<evidence type="ECO:0000259" key="12">
    <source>
        <dbReference type="Pfam" id="PF13581"/>
    </source>
</evidence>
<dbReference type="GO" id="GO:0004673">
    <property type="term" value="F:protein histidine kinase activity"/>
    <property type="evidence" value="ECO:0007669"/>
    <property type="project" value="UniProtKB-EC"/>
</dbReference>
<dbReference type="Pfam" id="PF13424">
    <property type="entry name" value="TPR_12"/>
    <property type="match status" value="1"/>
</dbReference>
<keyword evidence="9" id="KW-1133">Transmembrane helix</keyword>
<evidence type="ECO:0000256" key="3">
    <source>
        <dbReference type="ARBA" id="ARBA00022553"/>
    </source>
</evidence>
<keyword evidence="3" id="KW-0597">Phosphoprotein</keyword>
<feature type="region of interest" description="Disordered" evidence="8">
    <location>
        <begin position="611"/>
        <end position="631"/>
    </location>
</feature>
<evidence type="ECO:0000256" key="10">
    <source>
        <dbReference type="SAM" id="SignalP"/>
    </source>
</evidence>
<dbReference type="PANTHER" id="PTHR41523">
    <property type="entry name" value="TWO-COMPONENT SYSTEM SENSOR PROTEIN"/>
    <property type="match status" value="1"/>
</dbReference>
<dbReference type="SUPFAM" id="SSF48452">
    <property type="entry name" value="TPR-like"/>
    <property type="match status" value="1"/>
</dbReference>
<keyword evidence="6" id="KW-0418">Kinase</keyword>
<dbReference type="PANTHER" id="PTHR41523:SF8">
    <property type="entry name" value="ETHYLENE RESPONSE SENSOR PROTEIN"/>
    <property type="match status" value="1"/>
</dbReference>
<evidence type="ECO:0000256" key="7">
    <source>
        <dbReference type="ARBA" id="ARBA00022840"/>
    </source>
</evidence>
<evidence type="ECO:0000256" key="1">
    <source>
        <dbReference type="ARBA" id="ARBA00000085"/>
    </source>
</evidence>
<dbReference type="OrthoDB" id="1523170at2"/>
<dbReference type="EC" id="2.7.13.3" evidence="2"/>
<dbReference type="GO" id="GO:0005524">
    <property type="term" value="F:ATP binding"/>
    <property type="evidence" value="ECO:0007669"/>
    <property type="project" value="UniProtKB-KW"/>
</dbReference>
<keyword evidence="4" id="KW-0808">Transferase</keyword>
<dbReference type="Proteomes" id="UP000223913">
    <property type="component" value="Unassembled WGS sequence"/>
</dbReference>
<dbReference type="EMBL" id="PDUD01000023">
    <property type="protein sequence ID" value="PHN05136.1"/>
    <property type="molecule type" value="Genomic_DNA"/>
</dbReference>
<evidence type="ECO:0000256" key="8">
    <source>
        <dbReference type="SAM" id="MobiDB-lite"/>
    </source>
</evidence>
<dbReference type="InterPro" id="IPR011990">
    <property type="entry name" value="TPR-like_helical_dom_sf"/>
</dbReference>
<dbReference type="InterPro" id="IPR036890">
    <property type="entry name" value="HATPase_C_sf"/>
</dbReference>
<feature type="signal peptide" evidence="10">
    <location>
        <begin position="1"/>
        <end position="20"/>
    </location>
</feature>
<comment type="caution">
    <text evidence="13">The sequence shown here is derived from an EMBL/GenBank/DDBJ whole genome shotgun (WGS) entry which is preliminary data.</text>
</comment>
<feature type="transmembrane region" description="Helical" evidence="9">
    <location>
        <begin position="387"/>
        <end position="410"/>
    </location>
</feature>
<keyword evidence="9" id="KW-0472">Membrane</keyword>
<keyword evidence="5" id="KW-0547">Nucleotide-binding</keyword>
<dbReference type="InterPro" id="IPR019734">
    <property type="entry name" value="TPR_rpt"/>
</dbReference>
<dbReference type="RefSeq" id="WP_099151683.1">
    <property type="nucleotide sequence ID" value="NZ_PDUD01000023.1"/>
</dbReference>
<dbReference type="Gene3D" id="3.30.450.20">
    <property type="entry name" value="PAS domain"/>
    <property type="match status" value="1"/>
</dbReference>
<keyword evidence="9" id="KW-0812">Transmembrane</keyword>
<evidence type="ECO:0000256" key="2">
    <source>
        <dbReference type="ARBA" id="ARBA00012438"/>
    </source>
</evidence>
<keyword evidence="10" id="KW-0732">Signal</keyword>
<evidence type="ECO:0000259" key="11">
    <source>
        <dbReference type="Pfam" id="PF07568"/>
    </source>
</evidence>
<dbReference type="Pfam" id="PF07568">
    <property type="entry name" value="HisKA_2"/>
    <property type="match status" value="1"/>
</dbReference>
<proteinExistence type="predicted"/>
<accession>A0A2D0N9T1</accession>
<dbReference type="InterPro" id="IPR011495">
    <property type="entry name" value="Sig_transdc_His_kin_sub2_dim/P"/>
</dbReference>
<reference evidence="13 14" key="1">
    <citation type="submission" date="2017-10" db="EMBL/GenBank/DDBJ databases">
        <title>The draft genome sequence of Lewinella nigricans NBRC 102662.</title>
        <authorList>
            <person name="Wang K."/>
        </authorList>
    </citation>
    <scope>NUCLEOTIDE SEQUENCE [LARGE SCALE GENOMIC DNA]</scope>
    <source>
        <strain evidence="13 14">NBRC 102662</strain>
    </source>
</reference>
<feature type="domain" description="Signal transduction histidine kinase subgroup 2 dimerisation and phosphoacceptor" evidence="11">
    <location>
        <begin position="433"/>
        <end position="507"/>
    </location>
</feature>
<dbReference type="Gene3D" id="3.30.565.10">
    <property type="entry name" value="Histidine kinase-like ATPase, C-terminal domain"/>
    <property type="match status" value="1"/>
</dbReference>
<gene>
    <name evidence="13" type="ORF">CRP01_19135</name>
</gene>
<evidence type="ECO:0000256" key="9">
    <source>
        <dbReference type="SAM" id="Phobius"/>
    </source>
</evidence>
<dbReference type="AlphaFoldDB" id="A0A2D0N9T1"/>
<feature type="domain" description="Histidine kinase/HSP90-like ATPase" evidence="12">
    <location>
        <begin position="515"/>
        <end position="605"/>
    </location>
</feature>
<name>A0A2D0N9T1_FLAN2</name>
<dbReference type="SMART" id="SM00028">
    <property type="entry name" value="TPR"/>
    <property type="match status" value="6"/>
</dbReference>
<comment type="catalytic activity">
    <reaction evidence="1">
        <text>ATP + protein L-histidine = ADP + protein N-phospho-L-histidine.</text>
        <dbReference type="EC" id="2.7.13.3"/>
    </reaction>
</comment>
<protein>
    <recommendedName>
        <fullName evidence="2">histidine kinase</fullName>
        <ecNumber evidence="2">2.7.13.3</ecNumber>
    </recommendedName>
</protein>
<evidence type="ECO:0000313" key="13">
    <source>
        <dbReference type="EMBL" id="PHN05136.1"/>
    </source>
</evidence>
<dbReference type="SUPFAM" id="SSF55874">
    <property type="entry name" value="ATPase domain of HSP90 chaperone/DNA topoisomerase II/histidine kinase"/>
    <property type="match status" value="1"/>
</dbReference>
<evidence type="ECO:0000256" key="4">
    <source>
        <dbReference type="ARBA" id="ARBA00022679"/>
    </source>
</evidence>
<keyword evidence="7" id="KW-0067">ATP-binding</keyword>
<sequence>MKSAFYFACLLLLVSQTSLAQDDEFKKLPIDSALVWLNAQHVENPDGFHERALSTLAEAYQLNDDQLLGEAHLLLFRWHAYHVLFNMDSVIYHGEKAVTQFKITNDRANLAAVSAELAYEYQDENDLERCEELIFNAIAIYEDLGDDRGLGAAYHKLSRIFRSQKEPESAIKYALASLEASRKSEDHQTTALAWSVLILAYRDVGELDKAIEAGNNCIEILKNFVPEDPFTLARAYGYRGDAWAALGNYQKSLEDNQQSYAIVEAEIGAERPAAQTYRQGIGHAYFLQGNYEAALSHLQASIEGYEKLGQSRHPAMQGEYREIADCYYQLGDYQKAFLNQRIAHEIFDTLMQNRIANLESEGLLKYESGKKDQALEEQATIIDQKNYIQSMGIGLIGLLLLFLSTLFYYFRRNKKIAGALMVKNQENELLLKEIHHRVKNNLQTISSLLSLQSESISDQSALDAVQESKNRVASMALIHQKLYQGENLAAIEMRDYFKTIGKAIKDSFGKKAENVALEVDMSEIELDVDTAIPVGLITNELITNSLKHAFPNKQNGKILITLSQEKNGLLKLHIADNGDASANGPEVKQESGFGSLLIQLLTTQLGGTLKKSSESGTSTMIQFPLQEKSAA</sequence>
<evidence type="ECO:0000313" key="14">
    <source>
        <dbReference type="Proteomes" id="UP000223913"/>
    </source>
</evidence>
<dbReference type="Pfam" id="PF13581">
    <property type="entry name" value="HATPase_c_2"/>
    <property type="match status" value="1"/>
</dbReference>
<dbReference type="InterPro" id="IPR003594">
    <property type="entry name" value="HATPase_dom"/>
</dbReference>
<feature type="chain" id="PRO_5012474621" description="histidine kinase" evidence="10">
    <location>
        <begin position="21"/>
        <end position="631"/>
    </location>
</feature>
<evidence type="ECO:0000256" key="5">
    <source>
        <dbReference type="ARBA" id="ARBA00022741"/>
    </source>
</evidence>
<dbReference type="Gene3D" id="1.25.40.10">
    <property type="entry name" value="Tetratricopeptide repeat domain"/>
    <property type="match status" value="2"/>
</dbReference>
<evidence type="ECO:0000256" key="6">
    <source>
        <dbReference type="ARBA" id="ARBA00022777"/>
    </source>
</evidence>
<organism evidence="13 14">
    <name type="scientific">Flavilitoribacter nigricans (strain ATCC 23147 / DSM 23189 / NBRC 102662 / NCIMB 1420 / SS-2)</name>
    <name type="common">Lewinella nigricans</name>
    <dbReference type="NCBI Taxonomy" id="1122177"/>
    <lineage>
        <taxon>Bacteria</taxon>
        <taxon>Pseudomonadati</taxon>
        <taxon>Bacteroidota</taxon>
        <taxon>Saprospiria</taxon>
        <taxon>Saprospirales</taxon>
        <taxon>Lewinellaceae</taxon>
        <taxon>Flavilitoribacter</taxon>
    </lineage>
</organism>